<dbReference type="SMART" id="SM00870">
    <property type="entry name" value="Asparaginase"/>
    <property type="match status" value="1"/>
</dbReference>
<evidence type="ECO:0000259" key="1">
    <source>
        <dbReference type="Pfam" id="PF00710"/>
    </source>
</evidence>
<dbReference type="Proteomes" id="UP000779070">
    <property type="component" value="Unassembled WGS sequence"/>
</dbReference>
<dbReference type="InterPro" id="IPR006034">
    <property type="entry name" value="Asparaginase/glutaminase-like"/>
</dbReference>
<dbReference type="RefSeq" id="WP_206371390.1">
    <property type="nucleotide sequence ID" value="NZ_CAWPTM010000098.1"/>
</dbReference>
<feature type="domain" description="Asparaginase/glutaminase C-terminal" evidence="2">
    <location>
        <begin position="275"/>
        <end position="374"/>
    </location>
</feature>
<reference evidence="3 4" key="1">
    <citation type="submission" date="2021-02" db="EMBL/GenBank/DDBJ databases">
        <title>Draft Genome Sequences of 5 Vibrio neptunius Strains Isolated From of Bivalve Hatcheries.</title>
        <authorList>
            <person name="Galvis F."/>
            <person name="Barja J.L."/>
            <person name="Lemos M.L."/>
            <person name="Balado M."/>
        </authorList>
    </citation>
    <scope>NUCLEOTIDE SEQUENCE [LARGE SCALE GENOMIC DNA]</scope>
    <source>
        <strain evidence="3 4">PP-145.98</strain>
    </source>
</reference>
<gene>
    <name evidence="3" type="ORF">JYA62_17375</name>
</gene>
<dbReference type="InterPro" id="IPR040919">
    <property type="entry name" value="Asparaginase_C"/>
</dbReference>
<dbReference type="PIRSF" id="PIRSF001220">
    <property type="entry name" value="L-ASNase_gatD"/>
    <property type="match status" value="1"/>
</dbReference>
<evidence type="ECO:0000313" key="4">
    <source>
        <dbReference type="Proteomes" id="UP000779070"/>
    </source>
</evidence>
<dbReference type="PANTHER" id="PTHR11707:SF28">
    <property type="entry name" value="60 KDA LYSOPHOSPHOLIPASE"/>
    <property type="match status" value="1"/>
</dbReference>
<dbReference type="SUPFAM" id="SSF53774">
    <property type="entry name" value="Glutaminase/Asparaginase"/>
    <property type="match status" value="1"/>
</dbReference>
<name>A0ABS3A6L9_9VIBR</name>
<dbReference type="Gene3D" id="3.40.50.40">
    <property type="match status" value="1"/>
</dbReference>
<dbReference type="EMBL" id="JAFHLB010000025">
    <property type="protein sequence ID" value="MBN3579436.1"/>
    <property type="molecule type" value="Genomic_DNA"/>
</dbReference>
<accession>A0ABS3A6L9</accession>
<dbReference type="Gene3D" id="2.90.10.10">
    <property type="entry name" value="Bulb-type lectin domain"/>
    <property type="match status" value="1"/>
</dbReference>
<keyword evidence="4" id="KW-1185">Reference proteome</keyword>
<proteinExistence type="predicted"/>
<dbReference type="PIRSF" id="PIRSF500176">
    <property type="entry name" value="L_ASNase"/>
    <property type="match status" value="1"/>
</dbReference>
<dbReference type="PRINTS" id="PR00139">
    <property type="entry name" value="ASNGLNASE"/>
</dbReference>
<dbReference type="Pfam" id="PF00710">
    <property type="entry name" value="Asparaginase"/>
    <property type="match status" value="1"/>
</dbReference>
<comment type="caution">
    <text evidence="3">The sequence shown here is derived from an EMBL/GenBank/DDBJ whole genome shotgun (WGS) entry which is preliminary data.</text>
</comment>
<dbReference type="InterPro" id="IPR027474">
    <property type="entry name" value="L-asparaginase_N"/>
</dbReference>
<protein>
    <submittedName>
        <fullName evidence="3">Asparaginase</fullName>
    </submittedName>
</protein>
<dbReference type="SUPFAM" id="SSF51110">
    <property type="entry name" value="alpha-D-mannose-specific plant lectins"/>
    <property type="match status" value="1"/>
</dbReference>
<dbReference type="InterPro" id="IPR036152">
    <property type="entry name" value="Asp/glu_Ase-like_sf"/>
</dbReference>
<dbReference type="CDD" id="cd08963">
    <property type="entry name" value="L-asparaginase_I"/>
    <property type="match status" value="1"/>
</dbReference>
<organism evidence="3 4">
    <name type="scientific">Vibrio neptunius</name>
    <dbReference type="NCBI Taxonomy" id="170651"/>
    <lineage>
        <taxon>Bacteria</taxon>
        <taxon>Pseudomonadati</taxon>
        <taxon>Pseudomonadota</taxon>
        <taxon>Gammaproteobacteria</taxon>
        <taxon>Vibrionales</taxon>
        <taxon>Vibrionaceae</taxon>
        <taxon>Vibrio</taxon>
    </lineage>
</organism>
<dbReference type="InterPro" id="IPR037152">
    <property type="entry name" value="L-asparaginase_N_sf"/>
</dbReference>
<sequence>MNIGIINTGGTISCVGEPLSPMSASAFAQACNVWVDPVIRAEFPEIQLHYLVDVAFPGSSTYTLDSTNLQPSDWCIMAEAILAHYEEMDGFVVLHGTDSMDFSGAALSFLLNGLNERGVGVAVLSKPVIVTGSQVPLFHQTDGMPCQLNFNTDAYQNLCGAIAAARTGIAEVGVYFQNRLYRGNRVLKTNASEFNAFESPNYPYLAEAGVAFTIENQRCLPGPVNHAVSLDNPSVRDSLRAQINDLSVQMNTSLVSQLNAFPAPYRIAPPQAFLAQIVDALVSAGTRGIILESYGEGNFPSGCPDEPSKGAIYQALAAAHQQGVILVDASQVIAGTVNNSAYAAGAWLPQVGVVSSADMTPMAGLVKLTVLLALEKLHGWPEGTVNCLFQTNWAGEMQNTNRLDSRVNPSLLPGEHLMTFDGMASLYNDPNHGPRLVRNSDNELLWQLPEPLPTEALPGTLTMQNDGNLVFYSRDQVPLWASQTGHSSGAASWLELSDSSSTPQLTEIKLTVYNYADQQVSVQLYPSERSHP</sequence>
<dbReference type="InterPro" id="IPR027473">
    <property type="entry name" value="L-asparaginase_C"/>
</dbReference>
<dbReference type="Gene3D" id="3.40.50.1170">
    <property type="entry name" value="L-asparaginase, N-terminal domain"/>
    <property type="match status" value="1"/>
</dbReference>
<dbReference type="InterPro" id="IPR041725">
    <property type="entry name" value="L-asparaginase_I"/>
</dbReference>
<dbReference type="InterPro" id="IPR036426">
    <property type="entry name" value="Bulb-type_lectin_dom_sf"/>
</dbReference>
<evidence type="ECO:0000313" key="3">
    <source>
        <dbReference type="EMBL" id="MBN3579436.1"/>
    </source>
</evidence>
<evidence type="ECO:0000259" key="2">
    <source>
        <dbReference type="Pfam" id="PF17763"/>
    </source>
</evidence>
<feature type="domain" description="L-asparaginase N-terminal" evidence="1">
    <location>
        <begin position="3"/>
        <end position="213"/>
    </location>
</feature>
<dbReference type="Pfam" id="PF17763">
    <property type="entry name" value="Asparaginase_C"/>
    <property type="match status" value="1"/>
</dbReference>
<dbReference type="SFLD" id="SFLDS00057">
    <property type="entry name" value="Glutaminase/Asparaginase"/>
    <property type="match status" value="1"/>
</dbReference>
<dbReference type="PANTHER" id="PTHR11707">
    <property type="entry name" value="L-ASPARAGINASE"/>
    <property type="match status" value="1"/>
</dbReference>
<dbReference type="PROSITE" id="PS51732">
    <property type="entry name" value="ASN_GLN_ASE_3"/>
    <property type="match status" value="1"/>
</dbReference>